<dbReference type="InterPro" id="IPR023210">
    <property type="entry name" value="NADP_OxRdtase_dom"/>
</dbReference>
<dbReference type="PROSITE" id="PS00063">
    <property type="entry name" value="ALDOKETO_REDUCTASE_3"/>
    <property type="match status" value="1"/>
</dbReference>
<reference evidence="3 4" key="1">
    <citation type="submission" date="2020-05" db="EMBL/GenBank/DDBJ databases">
        <title>Identification and distribution of gene clusters putatively required for synthesis of sphingolipid metabolism inhibitors in phylogenetically diverse species of the filamentous fungus Fusarium.</title>
        <authorList>
            <person name="Kim H.-S."/>
            <person name="Busman M."/>
            <person name="Brown D.W."/>
            <person name="Divon H."/>
            <person name="Uhlig S."/>
            <person name="Proctor R.H."/>
        </authorList>
    </citation>
    <scope>NUCLEOTIDE SEQUENCE [LARGE SCALE GENOMIC DNA]</scope>
    <source>
        <strain evidence="3 4">NRRL 66333</strain>
    </source>
</reference>
<sequence length="398" mass="43966">MASQPSLLAATAKLNNGLIIPRIQLGLYMMSTKEATDAVRQGLLTGYRGFDCAQMYHNERQAGKAISDFLASSENAAGLKREDIWYTSKLANCDESYDAVRRSVKKSVEASGLGYIDLFLLHSPYGGKTARLTSWKALEDAVDAGEIRAAGVSNFGSAHIEELMASNPLIPPVLNQIEVHPFNTQEGIRATCAKHNIAIEAYAPLARAERMDHPAIVNMAKKYSVTPAQIFVKWGLQHEFITLPKSTKQKRMIENASVDGFEILEADMKELDGLDEHLVTDCSHESLNIITTHSIPLLTHSPPPPFPFPPQYHAAAFIHQFVRYDLQRGMKANTFQEVNLLLALHTTNMKPDMNDRNRGSTPGRIEIAISLQAEMGLMDETVKFMASQANAMSQTPAQ</sequence>
<gene>
    <name evidence="3" type="ORF">FSUBG_4123</name>
</gene>
<dbReference type="InterPro" id="IPR018170">
    <property type="entry name" value="Aldo/ket_reductase_CS"/>
</dbReference>
<evidence type="ECO:0000313" key="4">
    <source>
        <dbReference type="Proteomes" id="UP000547976"/>
    </source>
</evidence>
<evidence type="ECO:0000259" key="2">
    <source>
        <dbReference type="Pfam" id="PF00248"/>
    </source>
</evidence>
<keyword evidence="1" id="KW-0560">Oxidoreductase</keyword>
<organism evidence="3 4">
    <name type="scientific">Gibberella subglutinans</name>
    <name type="common">Fusarium subglutinans</name>
    <dbReference type="NCBI Taxonomy" id="42677"/>
    <lineage>
        <taxon>Eukaryota</taxon>
        <taxon>Fungi</taxon>
        <taxon>Dikarya</taxon>
        <taxon>Ascomycota</taxon>
        <taxon>Pezizomycotina</taxon>
        <taxon>Sordariomycetes</taxon>
        <taxon>Hypocreomycetidae</taxon>
        <taxon>Hypocreales</taxon>
        <taxon>Nectriaceae</taxon>
        <taxon>Fusarium</taxon>
        <taxon>Fusarium fujikuroi species complex</taxon>
    </lineage>
</organism>
<dbReference type="FunFam" id="3.20.20.100:FF:000002">
    <property type="entry name" value="2,5-diketo-D-gluconic acid reductase A"/>
    <property type="match status" value="1"/>
</dbReference>
<proteinExistence type="predicted"/>
<dbReference type="InterPro" id="IPR036812">
    <property type="entry name" value="NAD(P)_OxRdtase_dom_sf"/>
</dbReference>
<feature type="domain" description="NADP-dependent oxidoreductase" evidence="2">
    <location>
        <begin position="30"/>
        <end position="275"/>
    </location>
</feature>
<evidence type="ECO:0000313" key="3">
    <source>
        <dbReference type="EMBL" id="KAF5609330.1"/>
    </source>
</evidence>
<dbReference type="CDD" id="cd19071">
    <property type="entry name" value="AKR_AKR1-5-like"/>
    <property type="match status" value="1"/>
</dbReference>
<dbReference type="SUPFAM" id="SSF51430">
    <property type="entry name" value="NAD(P)-linked oxidoreductase"/>
    <property type="match status" value="1"/>
</dbReference>
<dbReference type="Proteomes" id="UP000547976">
    <property type="component" value="Unassembled WGS sequence"/>
</dbReference>
<dbReference type="InterPro" id="IPR020471">
    <property type="entry name" value="AKR"/>
</dbReference>
<dbReference type="EMBL" id="JAAOAV010000036">
    <property type="protein sequence ID" value="KAF5609330.1"/>
    <property type="molecule type" value="Genomic_DNA"/>
</dbReference>
<dbReference type="PRINTS" id="PR00069">
    <property type="entry name" value="ALDKETRDTASE"/>
</dbReference>
<evidence type="ECO:0000256" key="1">
    <source>
        <dbReference type="ARBA" id="ARBA00023002"/>
    </source>
</evidence>
<dbReference type="OrthoDB" id="416253at2759"/>
<accession>A0A8H5Q5S5</accession>
<protein>
    <submittedName>
        <fullName evidence="3">Alcohol dehydrogenase (NADP+)</fullName>
    </submittedName>
</protein>
<dbReference type="PANTHER" id="PTHR43827:SF13">
    <property type="entry name" value="ALDO_KETO REDUCTASE FAMILY PROTEIN"/>
    <property type="match status" value="1"/>
</dbReference>
<name>A0A8H5Q5S5_GIBSU</name>
<dbReference type="GO" id="GO:0016616">
    <property type="term" value="F:oxidoreductase activity, acting on the CH-OH group of donors, NAD or NADP as acceptor"/>
    <property type="evidence" value="ECO:0007669"/>
    <property type="project" value="UniProtKB-ARBA"/>
</dbReference>
<dbReference type="GeneID" id="59316797"/>
<comment type="caution">
    <text evidence="3">The sequence shown here is derived from an EMBL/GenBank/DDBJ whole genome shotgun (WGS) entry which is preliminary data.</text>
</comment>
<dbReference type="Gene3D" id="3.20.20.100">
    <property type="entry name" value="NADP-dependent oxidoreductase domain"/>
    <property type="match status" value="1"/>
</dbReference>
<dbReference type="PANTHER" id="PTHR43827">
    <property type="entry name" value="2,5-DIKETO-D-GLUCONIC ACID REDUCTASE"/>
    <property type="match status" value="1"/>
</dbReference>
<dbReference type="RefSeq" id="XP_036540430.1">
    <property type="nucleotide sequence ID" value="XM_036682079.1"/>
</dbReference>
<dbReference type="AlphaFoldDB" id="A0A8H5Q5S5"/>
<dbReference type="Pfam" id="PF00248">
    <property type="entry name" value="Aldo_ket_red"/>
    <property type="match status" value="1"/>
</dbReference>
<keyword evidence="4" id="KW-1185">Reference proteome</keyword>